<protein>
    <recommendedName>
        <fullName evidence="4">YpjP-like protein</fullName>
    </recommendedName>
</protein>
<evidence type="ECO:0000313" key="3">
    <source>
        <dbReference type="Proteomes" id="UP000322524"/>
    </source>
</evidence>
<dbReference type="InterPro" id="IPR025616">
    <property type="entry name" value="YpjP"/>
</dbReference>
<dbReference type="EMBL" id="VTEV01000004">
    <property type="protein sequence ID" value="TYS68493.1"/>
    <property type="molecule type" value="Genomic_DNA"/>
</dbReference>
<name>A0A5D4SYR3_9BACI</name>
<proteinExistence type="predicted"/>
<feature type="signal peptide" evidence="1">
    <location>
        <begin position="1"/>
        <end position="33"/>
    </location>
</feature>
<evidence type="ECO:0000313" key="2">
    <source>
        <dbReference type="EMBL" id="TYS68493.1"/>
    </source>
</evidence>
<dbReference type="Proteomes" id="UP000322524">
    <property type="component" value="Unassembled WGS sequence"/>
</dbReference>
<dbReference type="AlphaFoldDB" id="A0A5D4SYR3"/>
<feature type="chain" id="PRO_5023112031" description="YpjP-like protein" evidence="1">
    <location>
        <begin position="34"/>
        <end position="202"/>
    </location>
</feature>
<accession>A0A5D4SYR3</accession>
<sequence length="202" mass="23297">MERKTVLPKWLKKSLVVLITALTFGTVSPPAYLTIDDQKDDSSFGDVTSKEYNNHSNEFIDPFEQRLSKDSFLSLATEQAELQSFAKFGSRIGPKIQDEFKDVIFPKMELVLQDLAEEHPEEDLTNLTISENPTGGDSEKIFHIYHAVTGKDLIRFHVRKDHPPLDGYYFNFHYHTYHDDFHGHHALGSIYWAKNTPPKWLS</sequence>
<evidence type="ECO:0000256" key="1">
    <source>
        <dbReference type="SAM" id="SignalP"/>
    </source>
</evidence>
<dbReference type="STRING" id="79883.GCA_001636495_02596"/>
<gene>
    <name evidence="2" type="ORF">FZC76_12285</name>
</gene>
<dbReference type="Pfam" id="PF14005">
    <property type="entry name" value="YpjP"/>
    <property type="match status" value="1"/>
</dbReference>
<reference evidence="2 3" key="1">
    <citation type="submission" date="2019-08" db="EMBL/GenBank/DDBJ databases">
        <title>Bacillus genomes from the desert of Cuatro Cienegas, Coahuila.</title>
        <authorList>
            <person name="Olmedo-Alvarez G."/>
        </authorList>
    </citation>
    <scope>NUCLEOTIDE SEQUENCE [LARGE SCALE GENOMIC DNA]</scope>
    <source>
        <strain evidence="2 3">CH28_1T</strain>
    </source>
</reference>
<comment type="caution">
    <text evidence="2">The sequence shown here is derived from an EMBL/GenBank/DDBJ whole genome shotgun (WGS) entry which is preliminary data.</text>
</comment>
<evidence type="ECO:0008006" key="4">
    <source>
        <dbReference type="Google" id="ProtNLM"/>
    </source>
</evidence>
<organism evidence="2 3">
    <name type="scientific">Sutcliffiella horikoshii</name>
    <dbReference type="NCBI Taxonomy" id="79883"/>
    <lineage>
        <taxon>Bacteria</taxon>
        <taxon>Bacillati</taxon>
        <taxon>Bacillota</taxon>
        <taxon>Bacilli</taxon>
        <taxon>Bacillales</taxon>
        <taxon>Bacillaceae</taxon>
        <taxon>Sutcliffiella</taxon>
    </lineage>
</organism>
<dbReference type="OrthoDB" id="2435352at2"/>
<keyword evidence="1" id="KW-0732">Signal</keyword>